<accession>A0A158CA37</accession>
<dbReference type="Proteomes" id="UP000054624">
    <property type="component" value="Unassembled WGS sequence"/>
</dbReference>
<reference evidence="3" key="1">
    <citation type="submission" date="2016-01" db="EMBL/GenBank/DDBJ databases">
        <authorList>
            <person name="Peeters Charlotte."/>
        </authorList>
    </citation>
    <scope>NUCLEOTIDE SEQUENCE [LARGE SCALE GENOMIC DNA]</scope>
</reference>
<dbReference type="AlphaFoldDB" id="A0A158CA37"/>
<evidence type="ECO:0000313" key="3">
    <source>
        <dbReference type="Proteomes" id="UP000054624"/>
    </source>
</evidence>
<dbReference type="EMBL" id="FCOI02000021">
    <property type="protein sequence ID" value="SAK78806.1"/>
    <property type="molecule type" value="Genomic_DNA"/>
</dbReference>
<name>A0A158CA37_9BURK</name>
<protein>
    <submittedName>
        <fullName evidence="2">Uncharacterized protein</fullName>
    </submittedName>
</protein>
<evidence type="ECO:0000256" key="1">
    <source>
        <dbReference type="SAM" id="MobiDB-lite"/>
    </source>
</evidence>
<sequence length="50" mass="5493">MRTRPTATVALNWLGPIASHAPWAGVTKEALKNTPECEHNKVKPPPKPHN</sequence>
<gene>
    <name evidence="2" type="ORF">AWB76_05256</name>
</gene>
<feature type="compositionally biased region" description="Basic and acidic residues" evidence="1">
    <location>
        <begin position="30"/>
        <end position="41"/>
    </location>
</feature>
<feature type="region of interest" description="Disordered" evidence="1">
    <location>
        <begin position="30"/>
        <end position="50"/>
    </location>
</feature>
<proteinExistence type="predicted"/>
<keyword evidence="3" id="KW-1185">Reference proteome</keyword>
<evidence type="ECO:0000313" key="2">
    <source>
        <dbReference type="EMBL" id="SAK78806.1"/>
    </source>
</evidence>
<organism evidence="2 3">
    <name type="scientific">Caballeronia temeraria</name>
    <dbReference type="NCBI Taxonomy" id="1777137"/>
    <lineage>
        <taxon>Bacteria</taxon>
        <taxon>Pseudomonadati</taxon>
        <taxon>Pseudomonadota</taxon>
        <taxon>Betaproteobacteria</taxon>
        <taxon>Burkholderiales</taxon>
        <taxon>Burkholderiaceae</taxon>
        <taxon>Caballeronia</taxon>
    </lineage>
</organism>